<proteinExistence type="predicted"/>
<accession>A0A918P140</accession>
<keyword evidence="2" id="KW-0812">Transmembrane</keyword>
<dbReference type="EMBL" id="BMYX01000005">
    <property type="protein sequence ID" value="GGY11252.1"/>
    <property type="molecule type" value="Genomic_DNA"/>
</dbReference>
<dbReference type="RefSeq" id="WP_189532408.1">
    <property type="nucleotide sequence ID" value="NZ_BMYX01000005.1"/>
</dbReference>
<feature type="transmembrane region" description="Helical" evidence="2">
    <location>
        <begin position="123"/>
        <end position="146"/>
    </location>
</feature>
<keyword evidence="2" id="KW-1133">Transmembrane helix</keyword>
<feature type="transmembrane region" description="Helical" evidence="2">
    <location>
        <begin position="37"/>
        <end position="55"/>
    </location>
</feature>
<reference evidence="3" key="2">
    <citation type="submission" date="2020-09" db="EMBL/GenBank/DDBJ databases">
        <authorList>
            <person name="Sun Q."/>
            <person name="Kim S."/>
        </authorList>
    </citation>
    <scope>NUCLEOTIDE SEQUENCE</scope>
    <source>
        <strain evidence="3">KCTC 32182</strain>
    </source>
</reference>
<dbReference type="AlphaFoldDB" id="A0A918P140"/>
<gene>
    <name evidence="3" type="ORF">GCM10011289_12710</name>
</gene>
<comment type="caution">
    <text evidence="3">The sequence shown here is derived from an EMBL/GenBank/DDBJ whole genome shotgun (WGS) entry which is preliminary data.</text>
</comment>
<dbReference type="PANTHER" id="PTHR36838:SF1">
    <property type="entry name" value="SLR1864 PROTEIN"/>
    <property type="match status" value="1"/>
</dbReference>
<keyword evidence="1" id="KW-0813">Transport</keyword>
<feature type="transmembrane region" description="Helical" evidence="2">
    <location>
        <begin position="285"/>
        <end position="307"/>
    </location>
</feature>
<feature type="transmembrane region" description="Helical" evidence="2">
    <location>
        <begin position="61"/>
        <end position="84"/>
    </location>
</feature>
<evidence type="ECO:0000313" key="3">
    <source>
        <dbReference type="EMBL" id="GGY11252.1"/>
    </source>
</evidence>
<protein>
    <recommendedName>
        <fullName evidence="5">AEC family transporter</fullName>
    </recommendedName>
</protein>
<organism evidence="3 4">
    <name type="scientific">Paludibacterium paludis</name>
    <dbReference type="NCBI Taxonomy" id="1225769"/>
    <lineage>
        <taxon>Bacteria</taxon>
        <taxon>Pseudomonadati</taxon>
        <taxon>Pseudomonadota</taxon>
        <taxon>Betaproteobacteria</taxon>
        <taxon>Neisseriales</taxon>
        <taxon>Chromobacteriaceae</taxon>
        <taxon>Paludibacterium</taxon>
    </lineage>
</organism>
<feature type="transmembrane region" description="Helical" evidence="2">
    <location>
        <begin position="228"/>
        <end position="251"/>
    </location>
</feature>
<keyword evidence="2" id="KW-0472">Membrane</keyword>
<dbReference type="Proteomes" id="UP000645257">
    <property type="component" value="Unassembled WGS sequence"/>
</dbReference>
<evidence type="ECO:0000313" key="4">
    <source>
        <dbReference type="Proteomes" id="UP000645257"/>
    </source>
</evidence>
<feature type="transmembrane region" description="Helical" evidence="2">
    <location>
        <begin position="257"/>
        <end position="278"/>
    </location>
</feature>
<feature type="transmembrane region" description="Helical" evidence="2">
    <location>
        <begin position="96"/>
        <end position="117"/>
    </location>
</feature>
<reference evidence="3" key="1">
    <citation type="journal article" date="2014" name="Int. J. Syst. Evol. Microbiol.">
        <title>Complete genome sequence of Corynebacterium casei LMG S-19264T (=DSM 44701T), isolated from a smear-ripened cheese.</title>
        <authorList>
            <consortium name="US DOE Joint Genome Institute (JGI-PGF)"/>
            <person name="Walter F."/>
            <person name="Albersmeier A."/>
            <person name="Kalinowski J."/>
            <person name="Ruckert C."/>
        </authorList>
    </citation>
    <scope>NUCLEOTIDE SEQUENCE</scope>
    <source>
        <strain evidence="3">KCTC 32182</strain>
    </source>
</reference>
<sequence length="314" mass="32417">MSLGALAILLPKLLPPGVYVGAGYVARRTTSLSQAGVGKALLYVFVPLTVFKGALQSDTGAFLTLCGLSFAVSAMMALTASLFVRHFARWIAAGTLRCAFGYFNIGWFGVPIAQALYGTEGMLAMTAMYVGGMLFGNTVGYALMASDRLSPGHLAGKLLSLPALPCALAAFGLRAAGFATALSQNAPLSGLLEGAALITSVLGMALVGMSVAGVSLRRLPWNALFGLLVSRVLCAAVLTVILIGACGARGWLTPLEIRVFALMPLLPIAANLLVFTSALKTQSEFVGMALLGSTLGAFVLLVVRAGLPVFADLL</sequence>
<dbReference type="PANTHER" id="PTHR36838">
    <property type="entry name" value="AUXIN EFFLUX CARRIER FAMILY PROTEIN"/>
    <property type="match status" value="1"/>
</dbReference>
<name>A0A918P140_9NEIS</name>
<feature type="transmembrane region" description="Helical" evidence="2">
    <location>
        <begin position="6"/>
        <end position="25"/>
    </location>
</feature>
<evidence type="ECO:0008006" key="5">
    <source>
        <dbReference type="Google" id="ProtNLM"/>
    </source>
</evidence>
<feature type="transmembrane region" description="Helical" evidence="2">
    <location>
        <begin position="194"/>
        <end position="216"/>
    </location>
</feature>
<evidence type="ECO:0000256" key="2">
    <source>
        <dbReference type="SAM" id="Phobius"/>
    </source>
</evidence>
<evidence type="ECO:0000256" key="1">
    <source>
        <dbReference type="ARBA" id="ARBA00022448"/>
    </source>
</evidence>
<keyword evidence="4" id="KW-1185">Reference proteome</keyword>
<feature type="transmembrane region" description="Helical" evidence="2">
    <location>
        <begin position="158"/>
        <end position="182"/>
    </location>
</feature>